<dbReference type="PANTHER" id="PTHR38454:SF1">
    <property type="entry name" value="INTEGRAL MEMBRANE PROTEIN"/>
    <property type="match status" value="1"/>
</dbReference>
<evidence type="ECO:0000256" key="1">
    <source>
        <dbReference type="SAM" id="Phobius"/>
    </source>
</evidence>
<dbReference type="InterPro" id="IPR018580">
    <property type="entry name" value="Uncharacterised_YfhO"/>
</dbReference>
<evidence type="ECO:0000313" key="2">
    <source>
        <dbReference type="EMBL" id="TCO24055.1"/>
    </source>
</evidence>
<keyword evidence="1" id="KW-0472">Membrane</keyword>
<feature type="transmembrane region" description="Helical" evidence="1">
    <location>
        <begin position="299"/>
        <end position="320"/>
    </location>
</feature>
<keyword evidence="3" id="KW-1185">Reference proteome</keyword>
<dbReference type="PANTHER" id="PTHR38454">
    <property type="entry name" value="INTEGRAL MEMBRANE PROTEIN-RELATED"/>
    <property type="match status" value="1"/>
</dbReference>
<comment type="caution">
    <text evidence="2">The sequence shown here is derived from an EMBL/GenBank/DDBJ whole genome shotgun (WGS) entry which is preliminary data.</text>
</comment>
<evidence type="ECO:0000313" key="3">
    <source>
        <dbReference type="Proteomes" id="UP000295818"/>
    </source>
</evidence>
<gene>
    <name evidence="2" type="ORF">EV644_10587</name>
</gene>
<organism evidence="2 3">
    <name type="scientific">Kribbella orskensis</name>
    <dbReference type="NCBI Taxonomy" id="2512216"/>
    <lineage>
        <taxon>Bacteria</taxon>
        <taxon>Bacillati</taxon>
        <taxon>Actinomycetota</taxon>
        <taxon>Actinomycetes</taxon>
        <taxon>Propionibacteriales</taxon>
        <taxon>Kribbellaceae</taxon>
        <taxon>Kribbella</taxon>
    </lineage>
</organism>
<protein>
    <submittedName>
        <fullName evidence="2">Membrane protein YfhO</fullName>
    </submittedName>
</protein>
<dbReference type="RefSeq" id="WP_132189023.1">
    <property type="nucleotide sequence ID" value="NZ_SLWM01000005.1"/>
</dbReference>
<name>A0ABY2BLI7_9ACTN</name>
<dbReference type="EMBL" id="SLWM01000005">
    <property type="protein sequence ID" value="TCO24055.1"/>
    <property type="molecule type" value="Genomic_DNA"/>
</dbReference>
<keyword evidence="1" id="KW-1133">Transmembrane helix</keyword>
<reference evidence="2 3" key="1">
    <citation type="journal article" date="2015" name="Stand. Genomic Sci.">
        <title>Genomic Encyclopedia of Bacterial and Archaeal Type Strains, Phase III: the genomes of soil and plant-associated and newly described type strains.</title>
        <authorList>
            <person name="Whitman W.B."/>
            <person name="Woyke T."/>
            <person name="Klenk H.P."/>
            <person name="Zhou Y."/>
            <person name="Lilburn T.G."/>
            <person name="Beck B.J."/>
            <person name="De Vos P."/>
            <person name="Vandamme P."/>
            <person name="Eisen J.A."/>
            <person name="Garrity G."/>
            <person name="Hugenholtz P."/>
            <person name="Kyrpides N.C."/>
        </authorList>
    </citation>
    <scope>NUCLEOTIDE SEQUENCE [LARGE SCALE GENOMIC DNA]</scope>
    <source>
        <strain evidence="2 3">VKM Ac-2538</strain>
    </source>
</reference>
<feature type="transmembrane region" description="Helical" evidence="1">
    <location>
        <begin position="34"/>
        <end position="53"/>
    </location>
</feature>
<dbReference type="Proteomes" id="UP000295818">
    <property type="component" value="Unassembled WGS sequence"/>
</dbReference>
<keyword evidence="1" id="KW-0812">Transmembrane</keyword>
<accession>A0ABY2BLI7</accession>
<sequence>MRRARSRWAGAAALLVTLALISQGSPFLTSGSVGMLAAAGGLTIAVMLTLWLIRRLGNPVTDAIFSIGAAMHRDDDLTRADAPPLVTVRPGPAPDAPFTSAYGLQERLLGAQVYDVPAYRGSLVAPGLLTLKARCPVESTVFLNFPQVGGQARLAGGEWQALTASRRPRTTTSSKMVELGKTPVSGEVLIDMQVVAAVRGAITPRGALGCLDTTKLATAVSGLRATGATHVEAGGRSISATLRPGSAGVAVIAAPALPGWLCARDGGKTEKPTSFGGLLSVSLPVPTERVSCEYLPPGLRIGLAAGGGALLITLALVLAARSRKRPSASAEEPPTQGAN</sequence>
<proteinExistence type="predicted"/>